<evidence type="ECO:0000313" key="2">
    <source>
        <dbReference type="Proteomes" id="UP000265520"/>
    </source>
</evidence>
<reference evidence="1 2" key="1">
    <citation type="journal article" date="2018" name="Front. Plant Sci.">
        <title>Red Clover (Trifolium pratense) and Zigzag Clover (T. medium) - A Picture of Genomic Similarities and Differences.</title>
        <authorList>
            <person name="Dluhosova J."/>
            <person name="Istvanek J."/>
            <person name="Nedelnik J."/>
            <person name="Repkova J."/>
        </authorList>
    </citation>
    <scope>NUCLEOTIDE SEQUENCE [LARGE SCALE GENOMIC DNA]</scope>
    <source>
        <strain evidence="2">cv. 10/8</strain>
        <tissue evidence="1">Leaf</tissue>
    </source>
</reference>
<accession>A0A392SJS8</accession>
<evidence type="ECO:0000313" key="1">
    <source>
        <dbReference type="EMBL" id="MCI48180.1"/>
    </source>
</evidence>
<name>A0A392SJS8_9FABA</name>
<dbReference type="Proteomes" id="UP000265520">
    <property type="component" value="Unassembled WGS sequence"/>
</dbReference>
<protein>
    <submittedName>
        <fullName evidence="1">Uncharacterized protein</fullName>
    </submittedName>
</protein>
<keyword evidence="2" id="KW-1185">Reference proteome</keyword>
<sequence length="40" mass="4444">MVGVEQQSIKVEVKIHVSTLTLHKPYGVGYRQGYEVVGTL</sequence>
<dbReference type="EMBL" id="LXQA010382668">
    <property type="protein sequence ID" value="MCI48180.1"/>
    <property type="molecule type" value="Genomic_DNA"/>
</dbReference>
<proteinExistence type="predicted"/>
<feature type="non-terminal residue" evidence="1">
    <location>
        <position position="40"/>
    </location>
</feature>
<organism evidence="1 2">
    <name type="scientific">Trifolium medium</name>
    <dbReference type="NCBI Taxonomy" id="97028"/>
    <lineage>
        <taxon>Eukaryota</taxon>
        <taxon>Viridiplantae</taxon>
        <taxon>Streptophyta</taxon>
        <taxon>Embryophyta</taxon>
        <taxon>Tracheophyta</taxon>
        <taxon>Spermatophyta</taxon>
        <taxon>Magnoliopsida</taxon>
        <taxon>eudicotyledons</taxon>
        <taxon>Gunneridae</taxon>
        <taxon>Pentapetalae</taxon>
        <taxon>rosids</taxon>
        <taxon>fabids</taxon>
        <taxon>Fabales</taxon>
        <taxon>Fabaceae</taxon>
        <taxon>Papilionoideae</taxon>
        <taxon>50 kb inversion clade</taxon>
        <taxon>NPAAA clade</taxon>
        <taxon>Hologalegina</taxon>
        <taxon>IRL clade</taxon>
        <taxon>Trifolieae</taxon>
        <taxon>Trifolium</taxon>
    </lineage>
</organism>
<dbReference type="AlphaFoldDB" id="A0A392SJS8"/>
<comment type="caution">
    <text evidence="1">The sequence shown here is derived from an EMBL/GenBank/DDBJ whole genome shotgun (WGS) entry which is preliminary data.</text>
</comment>